<dbReference type="EMBL" id="MLIH01000035">
    <property type="protein sequence ID" value="OHU06017.1"/>
    <property type="molecule type" value="Genomic_DNA"/>
</dbReference>
<evidence type="ECO:0008006" key="3">
    <source>
        <dbReference type="Google" id="ProtNLM"/>
    </source>
</evidence>
<dbReference type="Proteomes" id="UP000179621">
    <property type="component" value="Unassembled WGS sequence"/>
</dbReference>
<evidence type="ECO:0000313" key="2">
    <source>
        <dbReference type="Proteomes" id="UP000179621"/>
    </source>
</evidence>
<gene>
    <name evidence="1" type="ORF">BKG73_20640</name>
</gene>
<dbReference type="RefSeq" id="WP_070910186.1">
    <property type="nucleotide sequence ID" value="NZ_MLIC01000002.1"/>
</dbReference>
<comment type="caution">
    <text evidence="1">The sequence shown here is derived from an EMBL/GenBank/DDBJ whole genome shotgun (WGS) entry which is preliminary data.</text>
</comment>
<reference evidence="1 2" key="1">
    <citation type="submission" date="2016-10" db="EMBL/GenBank/DDBJ databases">
        <title>Evaluation of Human, Animal and Environmental Mycobacterium chelonae Isolates by Core Genome Phylogenomic Analysis, Targeted Gene Comparison, and Anti-microbial Susceptibility Patterns: A Tale of Mistaken Identities.</title>
        <authorList>
            <person name="Fogelson S.B."/>
            <person name="Camus A.C."/>
            <person name="Lorenz W."/>
            <person name="Vasireddy R."/>
            <person name="Vasireddy S."/>
            <person name="Smith T."/>
            <person name="Brown-Elliott B.A."/>
            <person name="Wallace R.J.Jr."/>
            <person name="Hasan N.A."/>
            <person name="Reischl U."/>
            <person name="Sanchez S."/>
        </authorList>
    </citation>
    <scope>NUCLEOTIDE SEQUENCE [LARGE SCALE GENOMIC DNA]</scope>
    <source>
        <strain evidence="1 2">8528</strain>
    </source>
</reference>
<evidence type="ECO:0000313" key="1">
    <source>
        <dbReference type="EMBL" id="OHU06017.1"/>
    </source>
</evidence>
<organism evidence="1 2">
    <name type="scientific">Mycobacteroides saopaulense</name>
    <dbReference type="NCBI Taxonomy" id="1578165"/>
    <lineage>
        <taxon>Bacteria</taxon>
        <taxon>Bacillati</taxon>
        <taxon>Actinomycetota</taxon>
        <taxon>Actinomycetes</taxon>
        <taxon>Mycobacteriales</taxon>
        <taxon>Mycobacteriaceae</taxon>
        <taxon>Mycobacteroides</taxon>
    </lineage>
</organism>
<name>A0ABX3BUC3_9MYCO</name>
<accession>A0ABX3BUC3</accession>
<proteinExistence type="predicted"/>
<sequence length="88" mass="9815">MRRCSEDDLAVLRDRSLTACRVAGQLGRSISAVEQARIVYGEGVLNPSARRTPQRWCDAELAVALDRWWTVTQAAKELGHTSQYRGLA</sequence>
<protein>
    <recommendedName>
        <fullName evidence="3">Transposase IS30-like HTH domain-containing protein</fullName>
    </recommendedName>
</protein>
<keyword evidence="2" id="KW-1185">Reference proteome</keyword>